<dbReference type="GO" id="GO:0050821">
    <property type="term" value="P:protein stabilization"/>
    <property type="evidence" value="ECO:0007669"/>
    <property type="project" value="TreeGrafter"/>
</dbReference>
<dbReference type="InParanoid" id="A0A316V620"/>
<dbReference type="SUPFAM" id="SSF54236">
    <property type="entry name" value="Ubiquitin-like"/>
    <property type="match status" value="1"/>
</dbReference>
<dbReference type="PROSITE" id="PS50053">
    <property type="entry name" value="UBIQUITIN_2"/>
    <property type="match status" value="1"/>
</dbReference>
<dbReference type="PROSITE" id="PS51035">
    <property type="entry name" value="BAG"/>
    <property type="match status" value="1"/>
</dbReference>
<name>A0A316V620_9BASI</name>
<evidence type="ECO:0000313" key="6">
    <source>
        <dbReference type="Proteomes" id="UP000245771"/>
    </source>
</evidence>
<dbReference type="InterPro" id="IPR000626">
    <property type="entry name" value="Ubiquitin-like_dom"/>
</dbReference>
<reference evidence="5 6" key="1">
    <citation type="journal article" date="2018" name="Mol. Biol. Evol.">
        <title>Broad Genomic Sampling Reveals a Smut Pathogenic Ancestry of the Fungal Clade Ustilaginomycotina.</title>
        <authorList>
            <person name="Kijpornyongpan T."/>
            <person name="Mondo S.J."/>
            <person name="Barry K."/>
            <person name="Sandor L."/>
            <person name="Lee J."/>
            <person name="Lipzen A."/>
            <person name="Pangilinan J."/>
            <person name="LaButti K."/>
            <person name="Hainaut M."/>
            <person name="Henrissat B."/>
            <person name="Grigoriev I.V."/>
            <person name="Spatafora J.W."/>
            <person name="Aime M.C."/>
        </authorList>
    </citation>
    <scope>NUCLEOTIDE SEQUENCE [LARGE SCALE GENOMIC DNA]</scope>
    <source>
        <strain evidence="5 6">MCA 3882</strain>
    </source>
</reference>
<evidence type="ECO:0000313" key="5">
    <source>
        <dbReference type="EMBL" id="PWN31921.1"/>
    </source>
</evidence>
<dbReference type="Gene3D" id="1.20.58.120">
    <property type="entry name" value="BAG domain"/>
    <property type="match status" value="1"/>
</dbReference>
<dbReference type="OrthoDB" id="417450at2759"/>
<dbReference type="AlphaFoldDB" id="A0A316V620"/>
<dbReference type="InterPro" id="IPR036533">
    <property type="entry name" value="BAG_dom_sf"/>
</dbReference>
<keyword evidence="6" id="KW-1185">Reference proteome</keyword>
<keyword evidence="1" id="KW-0143">Chaperone</keyword>
<feature type="region of interest" description="Disordered" evidence="2">
    <location>
        <begin position="102"/>
        <end position="148"/>
    </location>
</feature>
<dbReference type="InterPro" id="IPR003103">
    <property type="entry name" value="BAG_domain"/>
</dbReference>
<gene>
    <name evidence="5" type="ORF">FA14DRAFT_138405</name>
</gene>
<evidence type="ECO:0000256" key="1">
    <source>
        <dbReference type="ARBA" id="ARBA00023186"/>
    </source>
</evidence>
<dbReference type="Pfam" id="PF00240">
    <property type="entry name" value="ubiquitin"/>
    <property type="match status" value="1"/>
</dbReference>
<dbReference type="EMBL" id="KZ819606">
    <property type="protein sequence ID" value="PWN31921.1"/>
    <property type="molecule type" value="Genomic_DNA"/>
</dbReference>
<proteinExistence type="predicted"/>
<dbReference type="GO" id="GO:0000774">
    <property type="term" value="F:adenyl-nucleotide exchange factor activity"/>
    <property type="evidence" value="ECO:0007669"/>
    <property type="project" value="TreeGrafter"/>
</dbReference>
<dbReference type="GO" id="GO:0051087">
    <property type="term" value="F:protein-folding chaperone binding"/>
    <property type="evidence" value="ECO:0007669"/>
    <property type="project" value="InterPro"/>
</dbReference>
<dbReference type="InterPro" id="IPR029071">
    <property type="entry name" value="Ubiquitin-like_domsf"/>
</dbReference>
<feature type="domain" description="BAG" evidence="4">
    <location>
        <begin position="200"/>
        <end position="250"/>
    </location>
</feature>
<dbReference type="PANTHER" id="PTHR12329:SF16">
    <property type="entry name" value="BAG FAMILY MOLECULAR CHAPERONE REGULATOR 1"/>
    <property type="match status" value="1"/>
</dbReference>
<dbReference type="Pfam" id="PF02179">
    <property type="entry name" value="BAG"/>
    <property type="match status" value="1"/>
</dbReference>
<evidence type="ECO:0008006" key="7">
    <source>
        <dbReference type="Google" id="ProtNLM"/>
    </source>
</evidence>
<dbReference type="Gene3D" id="3.10.20.90">
    <property type="entry name" value="Phosphatidylinositol 3-kinase Catalytic Subunit, Chain A, domain 1"/>
    <property type="match status" value="1"/>
</dbReference>
<dbReference type="InterPro" id="IPR039773">
    <property type="entry name" value="BAG_chaperone_regulator"/>
</dbReference>
<sequence>MSWFSQQWNKLTGQPDEEVGMPIKRVEVIWGRERLMIPVDEQLPNQATLRNLKESISHFTSIPYEQVKLIMGGLVLKDERAPLSAFGIRTGSRLQLIGTSGGVPIQGDRPGAKQSVFDEGSSGGAGKMSKGEELARRKKEREEDVSEQGLLTRINETVTDVRKDLLPEVLEFEQSPKEAHSPAMATTSSPAELASRQEALTKQHKKLSELLLRALLALDGVNVNSEETRKRRKEAVKEVQGYLDRVDATWSQLKEQFSSASKSPNGKAALA</sequence>
<feature type="region of interest" description="Disordered" evidence="2">
    <location>
        <begin position="172"/>
        <end position="199"/>
    </location>
</feature>
<dbReference type="SMART" id="SM00264">
    <property type="entry name" value="BAG"/>
    <property type="match status" value="1"/>
</dbReference>
<dbReference type="GO" id="GO:0016020">
    <property type="term" value="C:membrane"/>
    <property type="evidence" value="ECO:0007669"/>
    <property type="project" value="TreeGrafter"/>
</dbReference>
<protein>
    <recommendedName>
        <fullName evidence="7">BAG domain-containing protein</fullName>
    </recommendedName>
</protein>
<dbReference type="GO" id="GO:0005829">
    <property type="term" value="C:cytosol"/>
    <property type="evidence" value="ECO:0007669"/>
    <property type="project" value="TreeGrafter"/>
</dbReference>
<dbReference type="RefSeq" id="XP_025352223.1">
    <property type="nucleotide sequence ID" value="XM_025497058.1"/>
</dbReference>
<dbReference type="GO" id="GO:0005634">
    <property type="term" value="C:nucleus"/>
    <property type="evidence" value="ECO:0007669"/>
    <property type="project" value="TreeGrafter"/>
</dbReference>
<feature type="domain" description="Ubiquitin-like" evidence="3">
    <location>
        <begin position="42"/>
        <end position="97"/>
    </location>
</feature>
<evidence type="ECO:0000256" key="2">
    <source>
        <dbReference type="SAM" id="MobiDB-lite"/>
    </source>
</evidence>
<evidence type="ECO:0000259" key="4">
    <source>
        <dbReference type="PROSITE" id="PS51035"/>
    </source>
</evidence>
<accession>A0A316V620</accession>
<evidence type="ECO:0000259" key="3">
    <source>
        <dbReference type="PROSITE" id="PS50053"/>
    </source>
</evidence>
<dbReference type="STRING" id="1280837.A0A316V620"/>
<dbReference type="FunCoup" id="A0A316V620">
    <property type="interactions" value="163"/>
</dbReference>
<organism evidence="5 6">
    <name type="scientific">Meira miltonrushii</name>
    <dbReference type="NCBI Taxonomy" id="1280837"/>
    <lineage>
        <taxon>Eukaryota</taxon>
        <taxon>Fungi</taxon>
        <taxon>Dikarya</taxon>
        <taxon>Basidiomycota</taxon>
        <taxon>Ustilaginomycotina</taxon>
        <taxon>Exobasidiomycetes</taxon>
        <taxon>Exobasidiales</taxon>
        <taxon>Brachybasidiaceae</taxon>
        <taxon>Meira</taxon>
    </lineage>
</organism>
<dbReference type="SUPFAM" id="SSF63491">
    <property type="entry name" value="BAG domain"/>
    <property type="match status" value="1"/>
</dbReference>
<dbReference type="Proteomes" id="UP000245771">
    <property type="component" value="Unassembled WGS sequence"/>
</dbReference>
<dbReference type="PANTHER" id="PTHR12329">
    <property type="entry name" value="BCL2-ASSOCIATED ATHANOGENE"/>
    <property type="match status" value="1"/>
</dbReference>
<dbReference type="GeneID" id="37018839"/>